<accession>V4AV57</accession>
<dbReference type="PANTHER" id="PTHR38537">
    <property type="entry name" value="JITTERBUG, ISOFORM N"/>
    <property type="match status" value="1"/>
</dbReference>
<dbReference type="PANTHER" id="PTHR38537:SF16">
    <property type="entry name" value="CALPONIN-HOMOLOGY (CH) DOMAIN-CONTAINING PROTEIN"/>
    <property type="match status" value="1"/>
</dbReference>
<dbReference type="InterPro" id="IPR014756">
    <property type="entry name" value="Ig_E-set"/>
</dbReference>
<dbReference type="HOGENOM" id="CLU_274993_0_0_1"/>
<organism evidence="5 6">
    <name type="scientific">Lottia gigantea</name>
    <name type="common">Giant owl limpet</name>
    <dbReference type="NCBI Taxonomy" id="225164"/>
    <lineage>
        <taxon>Eukaryota</taxon>
        <taxon>Metazoa</taxon>
        <taxon>Spiralia</taxon>
        <taxon>Lophotrochozoa</taxon>
        <taxon>Mollusca</taxon>
        <taxon>Gastropoda</taxon>
        <taxon>Patellogastropoda</taxon>
        <taxon>Lottioidea</taxon>
        <taxon>Lottiidae</taxon>
        <taxon>Lottia</taxon>
    </lineage>
</organism>
<feature type="repeat" description="Filamin" evidence="3">
    <location>
        <begin position="937"/>
        <end position="1030"/>
    </location>
</feature>
<dbReference type="InterPro" id="IPR001298">
    <property type="entry name" value="Filamin/ABP280_rpt"/>
</dbReference>
<dbReference type="SUPFAM" id="SSF81296">
    <property type="entry name" value="E set domains"/>
    <property type="match status" value="5"/>
</dbReference>
<dbReference type="Proteomes" id="UP000030746">
    <property type="component" value="Unassembled WGS sequence"/>
</dbReference>
<dbReference type="RefSeq" id="XP_009050462.1">
    <property type="nucleotide sequence ID" value="XM_009052214.1"/>
</dbReference>
<feature type="repeat" description="Filamin" evidence="3">
    <location>
        <begin position="740"/>
        <end position="841"/>
    </location>
</feature>
<evidence type="ECO:0000256" key="3">
    <source>
        <dbReference type="PROSITE-ProRule" id="PRU00087"/>
    </source>
</evidence>
<dbReference type="CTD" id="20248507"/>
<dbReference type="InterPro" id="IPR017868">
    <property type="entry name" value="Filamin/ABP280_repeat-like"/>
</dbReference>
<dbReference type="FunFam" id="2.60.40.10:FF:001145">
    <property type="entry name" value="Jitterbug, isoform I"/>
    <property type="match status" value="1"/>
</dbReference>
<dbReference type="InterPro" id="IPR013783">
    <property type="entry name" value="Ig-like_fold"/>
</dbReference>
<feature type="region of interest" description="Disordered" evidence="4">
    <location>
        <begin position="1142"/>
        <end position="1163"/>
    </location>
</feature>
<feature type="compositionally biased region" description="Basic and acidic residues" evidence="4">
    <location>
        <begin position="328"/>
        <end position="338"/>
    </location>
</feature>
<feature type="region of interest" description="Disordered" evidence="4">
    <location>
        <begin position="269"/>
        <end position="395"/>
    </location>
</feature>
<evidence type="ECO:0000313" key="6">
    <source>
        <dbReference type="Proteomes" id="UP000030746"/>
    </source>
</evidence>
<feature type="repeat" description="Filamin" evidence="3">
    <location>
        <begin position="843"/>
        <end position="936"/>
    </location>
</feature>
<dbReference type="AlphaFoldDB" id="V4AV57"/>
<dbReference type="InterPro" id="IPR044801">
    <property type="entry name" value="Filamin"/>
</dbReference>
<dbReference type="GO" id="GO:0030036">
    <property type="term" value="P:actin cytoskeleton organization"/>
    <property type="evidence" value="ECO:0007669"/>
    <property type="project" value="InterPro"/>
</dbReference>
<dbReference type="OrthoDB" id="18740at2759"/>
<evidence type="ECO:0000256" key="2">
    <source>
        <dbReference type="ARBA" id="ARBA00022737"/>
    </source>
</evidence>
<feature type="repeat" description="Filamin" evidence="3">
    <location>
        <begin position="1031"/>
        <end position="1127"/>
    </location>
</feature>
<keyword evidence="6" id="KW-1185">Reference proteome</keyword>
<name>V4AV57_LOTGI</name>
<evidence type="ECO:0000313" key="5">
    <source>
        <dbReference type="EMBL" id="ESO98830.1"/>
    </source>
</evidence>
<feature type="repeat" description="Filamin" evidence="3">
    <location>
        <begin position="650"/>
        <end position="742"/>
    </location>
</feature>
<sequence>MSTGSYTKTEESVVITEQVTADVHVNGYDPTSPGISEVAYSFGTLPQTDISADNSFDQSLESLQEYDSPFTRAAPTRVSSNSAIPYPMFFKRSKKDPGSKQYDALVAELRTVLNKRKLGRSNSIIEGVDKIDQFESNLKESKKFSKSVDNLNGVFANKALLNHLENHLKGTLSKRFADANPPLKGTSTGNSSDNESKKTDSNLTDSHIPEVSEGTSKVFVSGPSNNSNLKSGTFTKISNASPDNYTSGTFTKIHNRDCHTDDLTLLSNSSGVSFSQEDDDDFSRQNTNRRHQHNDNTLDNNRNHSQFTTISVGQNGGNWASDDPDYSTLDHHRNEHSPQRKTSLVRSVSQKLHQTVQRITRRDGRRNSNISNVSRNSSIQRHSIDDNFIRRKPKQDNMHHKVYNVKFPGTPEVFHDTQLSRASSLMSLPTSPARSLSPDNSYAISPQPSYTNMNNHHPKIIFPVPAVDSTHHSLHRSTNQPLNHSMSHLMNHSMNQSANQSFPVQQTLSHTISSDFMALSRNQISSPISYGSFDRLNLSGGPSHPSLYNSHTLSRDYSPLTQSSHNISHGLSGTGDLSFLDGRRIVFPVPIVGGANENALPITQQLQGTLDANIDGTHHNIPVVLNNLTLQRNPHENSSNSTNVGSPFIQEIGEGALPSAHGDGLYRGEEDRVAAFTIDSRGLHGEPTIKVDGPNSIAKVNLEKRSDGNYLVSYTPVEVGTFDLYVKWNGRDIHGSPFHPKIVDARKVQVVGGWQHYMDPQERVQLHVGEEKKLPFDTSEAGPGRLTAEVKGPSSHVHAVVDDHEPGRSVVRFTPREEGKHYIHLYWSEHPLNNSPFLGHATGGSPDPSKVILTGRGLKEAIIREEAEFMIDGSHAGPGNPEVQLTGVRSEVNVIVTPLGGGKFRCTYIPLIAGAYLLHITWNGRQLRGSPYKVNVIGAFYPNRVEVSGEGLKGGMMGDDIDVRIDTRKAGPGELTAFCMGPTHAAFCELQDNHDGRYNLRIKPQETGRHVLQIKYGGEHVLGSPYAFRISAQPDASKVRVSGPGVEHGILATFQSRFIVETRGAGQGQLTVRIRGPKGAFQVEMYRDSQKDRTILCRYDPSEVGLYVISIRWSGMDVPGSPFHVHIVDTQHDLEQALHEQPYSSSTIMSRHSGNYSQWRDEI</sequence>
<feature type="compositionally biased region" description="Polar residues" evidence="4">
    <location>
        <begin position="340"/>
        <end position="358"/>
    </location>
</feature>
<feature type="compositionally biased region" description="Polar residues" evidence="4">
    <location>
        <begin position="222"/>
        <end position="241"/>
    </location>
</feature>
<dbReference type="Pfam" id="PF00630">
    <property type="entry name" value="Filamin"/>
    <property type="match status" value="5"/>
</dbReference>
<dbReference type="GeneID" id="20248507"/>
<dbReference type="PROSITE" id="PS50194">
    <property type="entry name" value="FILAMIN_REPEAT"/>
    <property type="match status" value="5"/>
</dbReference>
<dbReference type="SMART" id="SM00557">
    <property type="entry name" value="IG_FLMN"/>
    <property type="match status" value="5"/>
</dbReference>
<feature type="compositionally biased region" description="Low complexity" evidence="4">
    <location>
        <begin position="367"/>
        <end position="381"/>
    </location>
</feature>
<protein>
    <submittedName>
        <fullName evidence="5">Uncharacterized protein</fullName>
    </submittedName>
</protein>
<keyword evidence="2" id="KW-0677">Repeat</keyword>
<evidence type="ECO:0000256" key="4">
    <source>
        <dbReference type="SAM" id="MobiDB-lite"/>
    </source>
</evidence>
<proteinExistence type="inferred from homology"/>
<dbReference type="STRING" id="225164.V4AV57"/>
<dbReference type="EMBL" id="KB201205">
    <property type="protein sequence ID" value="ESO98830.1"/>
    <property type="molecule type" value="Genomic_DNA"/>
</dbReference>
<gene>
    <name evidence="5" type="ORF">LOTGIDRAFT_231196</name>
</gene>
<dbReference type="KEGG" id="lgi:LOTGIDRAFT_231196"/>
<feature type="region of interest" description="Disordered" evidence="4">
    <location>
        <begin position="175"/>
        <end position="241"/>
    </location>
</feature>
<feature type="compositionally biased region" description="Polar residues" evidence="4">
    <location>
        <begin position="295"/>
        <end position="313"/>
    </location>
</feature>
<feature type="compositionally biased region" description="Basic and acidic residues" evidence="4">
    <location>
        <begin position="382"/>
        <end position="395"/>
    </location>
</feature>
<comment type="similarity">
    <text evidence="1">Belongs to the filamin family.</text>
</comment>
<reference evidence="5 6" key="1">
    <citation type="journal article" date="2013" name="Nature">
        <title>Insights into bilaterian evolution from three spiralian genomes.</title>
        <authorList>
            <person name="Simakov O."/>
            <person name="Marletaz F."/>
            <person name="Cho S.J."/>
            <person name="Edsinger-Gonzales E."/>
            <person name="Havlak P."/>
            <person name="Hellsten U."/>
            <person name="Kuo D.H."/>
            <person name="Larsson T."/>
            <person name="Lv J."/>
            <person name="Arendt D."/>
            <person name="Savage R."/>
            <person name="Osoegawa K."/>
            <person name="de Jong P."/>
            <person name="Grimwood J."/>
            <person name="Chapman J.A."/>
            <person name="Shapiro H."/>
            <person name="Aerts A."/>
            <person name="Otillar R.P."/>
            <person name="Terry A.Y."/>
            <person name="Boore J.L."/>
            <person name="Grigoriev I.V."/>
            <person name="Lindberg D.R."/>
            <person name="Seaver E.C."/>
            <person name="Weisblat D.A."/>
            <person name="Putnam N.H."/>
            <person name="Rokhsar D.S."/>
        </authorList>
    </citation>
    <scope>NUCLEOTIDE SEQUENCE [LARGE SCALE GENOMIC DNA]</scope>
</reference>
<dbReference type="GO" id="GO:0051015">
    <property type="term" value="F:actin filament binding"/>
    <property type="evidence" value="ECO:0007669"/>
    <property type="project" value="InterPro"/>
</dbReference>
<dbReference type="Gene3D" id="2.60.40.10">
    <property type="entry name" value="Immunoglobulins"/>
    <property type="match status" value="5"/>
</dbReference>
<evidence type="ECO:0000256" key="1">
    <source>
        <dbReference type="ARBA" id="ARBA00009238"/>
    </source>
</evidence>